<accession>A0A2T2Y786</accession>
<dbReference type="SUPFAM" id="SSF46785">
    <property type="entry name" value="Winged helix' DNA-binding domain"/>
    <property type="match status" value="1"/>
</dbReference>
<comment type="caution">
    <text evidence="1">The sequence shown here is derived from an EMBL/GenBank/DDBJ whole genome shotgun (WGS) entry which is preliminary data.</text>
</comment>
<protein>
    <submittedName>
        <fullName evidence="1">Ren protein</fullName>
    </submittedName>
</protein>
<evidence type="ECO:0000313" key="1">
    <source>
        <dbReference type="EMBL" id="PSR48387.1"/>
    </source>
</evidence>
<dbReference type="InterPro" id="IPR036390">
    <property type="entry name" value="WH_DNA-bd_sf"/>
</dbReference>
<dbReference type="Gene3D" id="1.10.10.10">
    <property type="entry name" value="Winged helix-like DNA-binding domain superfamily/Winged helix DNA-binding domain"/>
    <property type="match status" value="1"/>
</dbReference>
<dbReference type="Pfam" id="PF13412">
    <property type="entry name" value="HTH_24"/>
    <property type="match status" value="1"/>
</dbReference>
<dbReference type="EMBL" id="PYHO01000002">
    <property type="protein sequence ID" value="PSR48387.1"/>
    <property type="molecule type" value="Genomic_DNA"/>
</dbReference>
<name>A0A2T2Y786_9ENTR</name>
<reference evidence="1 2" key="1">
    <citation type="submission" date="2018-03" db="EMBL/GenBank/DDBJ databases">
        <title>First report of an OXA-48+CTX-M-M-producing Kluyvera ascorbata clone recovered from patients admitted in a University Hospital in Madrid, Spain.</title>
        <authorList>
            <person name="Hernandez-Garcia M."/>
            <person name="Leon-Sampedro R."/>
            <person name="Perez-Viso B."/>
            <person name="Morosini M.I."/>
            <person name="Lopez-Fresnena N."/>
            <person name="Coque T.M."/>
            <person name="Bonten M."/>
            <person name="Malhotra-Kumar S."/>
            <person name="Ruiz-Garbajosa P."/>
            <person name="Canton R."/>
        </authorList>
    </citation>
    <scope>NUCLEOTIDE SEQUENCE [LARGE SCALE GENOMIC DNA]</scope>
    <source>
        <strain evidence="1 2">KA2</strain>
    </source>
</reference>
<dbReference type="InterPro" id="IPR036388">
    <property type="entry name" value="WH-like_DNA-bd_sf"/>
</dbReference>
<dbReference type="AlphaFoldDB" id="A0A2T2Y786"/>
<sequence>MTITIREQVLAALRNNPGLNNAKLAALIGMDTKKISGTVSTLLADGLISCEGKYGQRLYSLTSYGMRFAPDTIPGMKQGKSKLIQRTETNVICQECRNSPAMRRVLMVWGRLGA</sequence>
<organism evidence="1 2">
    <name type="scientific">Kluyvera genomosp. 2</name>
    <dbReference type="NCBI Taxonomy" id="2774054"/>
    <lineage>
        <taxon>Bacteria</taxon>
        <taxon>Pseudomonadati</taxon>
        <taxon>Pseudomonadota</taxon>
        <taxon>Gammaproteobacteria</taxon>
        <taxon>Enterobacterales</taxon>
        <taxon>Enterobacteriaceae</taxon>
        <taxon>Kluyvera</taxon>
    </lineage>
</organism>
<dbReference type="Proteomes" id="UP000240892">
    <property type="component" value="Unassembled WGS sequence"/>
</dbReference>
<evidence type="ECO:0000313" key="2">
    <source>
        <dbReference type="Proteomes" id="UP000240892"/>
    </source>
</evidence>
<gene>
    <name evidence="1" type="ORF">C8256_04460</name>
</gene>
<proteinExistence type="predicted"/>
<dbReference type="RefSeq" id="WP_106924789.1">
    <property type="nucleotide sequence ID" value="NZ_CABMMU010000002.1"/>
</dbReference>
<keyword evidence="2" id="KW-1185">Reference proteome</keyword>